<reference evidence="3" key="1">
    <citation type="submission" date="2011-03" db="EMBL/GenBank/DDBJ databases">
        <authorList>
            <person name="Voget S."/>
            <person name="Streit W.R."/>
            <person name="Jaeger K.E."/>
            <person name="Daniel R."/>
        </authorList>
    </citation>
    <scope>NUCLEOTIDE SEQUENCE [LARGE SCALE GENOMIC DNA]</scope>
    <source>
        <strain evidence="3">PG1</strain>
    </source>
</reference>
<dbReference type="HOGENOM" id="CLU_2192046_0_0_4"/>
<proteinExistence type="predicted"/>
<gene>
    <name evidence="2" type="ORF">BGL_1c23690</name>
</gene>
<organism evidence="2 3">
    <name type="scientific">Burkholderia plantarii</name>
    <dbReference type="NCBI Taxonomy" id="41899"/>
    <lineage>
        <taxon>Bacteria</taxon>
        <taxon>Pseudomonadati</taxon>
        <taxon>Pseudomonadota</taxon>
        <taxon>Betaproteobacteria</taxon>
        <taxon>Burkholderiales</taxon>
        <taxon>Burkholderiaceae</taxon>
        <taxon>Burkholderia</taxon>
    </lineage>
</organism>
<accession>A0A0B6S3U6</accession>
<protein>
    <submittedName>
        <fullName evidence="2">Uncharacterized protein</fullName>
    </submittedName>
</protein>
<reference evidence="2 3" key="2">
    <citation type="journal article" date="2016" name="Appl. Microbiol. Biotechnol.">
        <title>Mutations improving production and secretion of extracellular lipase by Burkholderia glumae PG1.</title>
        <authorList>
            <person name="Knapp A."/>
            <person name="Voget S."/>
            <person name="Gao R."/>
            <person name="Zaburannyi N."/>
            <person name="Krysciak D."/>
            <person name="Breuer M."/>
            <person name="Hauer B."/>
            <person name="Streit W.R."/>
            <person name="Muller R."/>
            <person name="Daniel R."/>
            <person name="Jaeger K.E."/>
        </authorList>
    </citation>
    <scope>NUCLEOTIDE SEQUENCE [LARGE SCALE GENOMIC DNA]</scope>
    <source>
        <strain evidence="2 3">PG1</strain>
    </source>
</reference>
<feature type="region of interest" description="Disordered" evidence="1">
    <location>
        <begin position="32"/>
        <end position="58"/>
    </location>
</feature>
<sequence length="108" mass="11782">MTAPNDAARACRSDFKLRAVGATSHFRLRRRVGRRPRDGAIRQAAPRSRPTRARGVPSSFIVTAMPPASRTDGFEHAVQNARNLTPVLERDIGCDIGHDIGGGQRRAP</sequence>
<keyword evidence="3" id="KW-1185">Reference proteome</keyword>
<dbReference type="Proteomes" id="UP000031838">
    <property type="component" value="Chromosome 1"/>
</dbReference>
<dbReference type="EMBL" id="CP002580">
    <property type="protein sequence ID" value="AJK46871.1"/>
    <property type="molecule type" value="Genomic_DNA"/>
</dbReference>
<dbReference type="AlphaFoldDB" id="A0A0B6S3U6"/>
<evidence type="ECO:0000256" key="1">
    <source>
        <dbReference type="SAM" id="MobiDB-lite"/>
    </source>
</evidence>
<evidence type="ECO:0000313" key="3">
    <source>
        <dbReference type="Proteomes" id="UP000031838"/>
    </source>
</evidence>
<dbReference type="KEGG" id="bgp:BGL_1c23690"/>
<name>A0A0B6S3U6_BURPL</name>
<evidence type="ECO:0000313" key="2">
    <source>
        <dbReference type="EMBL" id="AJK46871.1"/>
    </source>
</evidence>